<reference evidence="3 4" key="1">
    <citation type="submission" date="2018-11" db="EMBL/GenBank/DDBJ databases">
        <title>Novel bacteria species description.</title>
        <authorList>
            <person name="Han J.-H."/>
        </authorList>
    </citation>
    <scope>NUCLEOTIDE SEQUENCE [LARGE SCALE GENOMIC DNA]</scope>
    <source>
        <strain evidence="3 4">KCTC23259</strain>
    </source>
</reference>
<dbReference type="PANTHER" id="PTHR40469:SF2">
    <property type="entry name" value="GALACTOSE-BINDING DOMAIN-LIKE SUPERFAMILY PROTEIN"/>
    <property type="match status" value="1"/>
</dbReference>
<sequence length="306" mass="35095">MKMLKKIIFLWLTIAAIPAQSQSLEAPKIDKEFLDKIESLAPAKAKIQAPKRKLLVYSQHTGFYHWTIPHNDELLKIMAKKSGAFEVHIAHDIESFEKKNLKQYDAVIFNNCNPSGPKRDLFYDLLKMRSSLSEKEIEAKAKVYQQNFMDYIAKGGGLFIMHGAITVQNNDMAFSRLTGGSFDYHPKQQTIHLKEVDKNHPLVAAFHGDGFTHVDEPYFFNNAYAEHNFRPLLYMESKDITGKREQAHDDIVYLAWVKRHGKGRVLYSSMSHNIQSAYQAELLEFFLDGIQYVTGDLKCDDSVMGK</sequence>
<dbReference type="SUPFAM" id="SSF52317">
    <property type="entry name" value="Class I glutamine amidotransferase-like"/>
    <property type="match status" value="1"/>
</dbReference>
<dbReference type="Gene3D" id="3.40.50.880">
    <property type="match status" value="1"/>
</dbReference>
<organism evidence="3 4">
    <name type="scientific">Lacihabitans soyangensis</name>
    <dbReference type="NCBI Taxonomy" id="869394"/>
    <lineage>
        <taxon>Bacteria</taxon>
        <taxon>Pseudomonadati</taxon>
        <taxon>Bacteroidota</taxon>
        <taxon>Cytophagia</taxon>
        <taxon>Cytophagales</taxon>
        <taxon>Leadbetterellaceae</taxon>
        <taxon>Lacihabitans</taxon>
    </lineage>
</organism>
<comment type="caution">
    <text evidence="3">The sequence shown here is derived from an EMBL/GenBank/DDBJ whole genome shotgun (WGS) entry which is preliminary data.</text>
</comment>
<feature type="chain" id="PRO_5041950949" evidence="1">
    <location>
        <begin position="22"/>
        <end position="306"/>
    </location>
</feature>
<proteinExistence type="predicted"/>
<protein>
    <submittedName>
        <fullName evidence="3">ThuA domain-containing protein</fullName>
    </submittedName>
</protein>
<dbReference type="Pfam" id="PF06283">
    <property type="entry name" value="ThuA"/>
    <property type="match status" value="1"/>
</dbReference>
<dbReference type="Proteomes" id="UP001204144">
    <property type="component" value="Unassembled WGS sequence"/>
</dbReference>
<dbReference type="InterPro" id="IPR029062">
    <property type="entry name" value="Class_I_gatase-like"/>
</dbReference>
<keyword evidence="1" id="KW-0732">Signal</keyword>
<dbReference type="PANTHER" id="PTHR40469">
    <property type="entry name" value="SECRETED GLYCOSYL HYDROLASE"/>
    <property type="match status" value="1"/>
</dbReference>
<evidence type="ECO:0000259" key="2">
    <source>
        <dbReference type="Pfam" id="PF06283"/>
    </source>
</evidence>
<accession>A0AAE3H890</accession>
<name>A0AAE3H890_9BACT</name>
<evidence type="ECO:0000256" key="1">
    <source>
        <dbReference type="SAM" id="SignalP"/>
    </source>
</evidence>
<gene>
    <name evidence="3" type="ORF">EGI31_23520</name>
</gene>
<feature type="signal peptide" evidence="1">
    <location>
        <begin position="1"/>
        <end position="21"/>
    </location>
</feature>
<dbReference type="AlphaFoldDB" id="A0AAE3H890"/>
<evidence type="ECO:0000313" key="3">
    <source>
        <dbReference type="EMBL" id="MCP9765916.1"/>
    </source>
</evidence>
<dbReference type="EMBL" id="RJUF01000194">
    <property type="protein sequence ID" value="MCP9765916.1"/>
    <property type="molecule type" value="Genomic_DNA"/>
</dbReference>
<dbReference type="InterPro" id="IPR029010">
    <property type="entry name" value="ThuA-like"/>
</dbReference>
<keyword evidence="4" id="KW-1185">Reference proteome</keyword>
<feature type="domain" description="ThuA-like" evidence="2">
    <location>
        <begin position="53"/>
        <end position="293"/>
    </location>
</feature>
<evidence type="ECO:0000313" key="4">
    <source>
        <dbReference type="Proteomes" id="UP001204144"/>
    </source>
</evidence>